<dbReference type="SMART" id="SM00326">
    <property type="entry name" value="SH3"/>
    <property type="match status" value="1"/>
</dbReference>
<dbReference type="Proteomes" id="UP001165289">
    <property type="component" value="Unassembled WGS sequence"/>
</dbReference>
<evidence type="ECO:0000256" key="3">
    <source>
        <dbReference type="SAM" id="MobiDB-lite"/>
    </source>
</evidence>
<gene>
    <name evidence="5" type="ORF">LOD99_10120</name>
</gene>
<evidence type="ECO:0000256" key="2">
    <source>
        <dbReference type="PROSITE-ProRule" id="PRU00192"/>
    </source>
</evidence>
<protein>
    <recommendedName>
        <fullName evidence="4">SH3 domain-containing protein</fullName>
    </recommendedName>
</protein>
<keyword evidence="1 2" id="KW-0728">SH3 domain</keyword>
<reference evidence="5 6" key="1">
    <citation type="journal article" date="2023" name="BMC Biol.">
        <title>The compact genome of the sponge Oopsacas minuta (Hexactinellida) is lacking key metazoan core genes.</title>
        <authorList>
            <person name="Santini S."/>
            <person name="Schenkelaars Q."/>
            <person name="Jourda C."/>
            <person name="Duchesne M."/>
            <person name="Belahbib H."/>
            <person name="Rocher C."/>
            <person name="Selva M."/>
            <person name="Riesgo A."/>
            <person name="Vervoort M."/>
            <person name="Leys S.P."/>
            <person name="Kodjabachian L."/>
            <person name="Le Bivic A."/>
            <person name="Borchiellini C."/>
            <person name="Claverie J.M."/>
            <person name="Renard E."/>
        </authorList>
    </citation>
    <scope>NUCLEOTIDE SEQUENCE [LARGE SCALE GENOMIC DNA]</scope>
    <source>
        <strain evidence="5">SPO-2</strain>
    </source>
</reference>
<evidence type="ECO:0000256" key="1">
    <source>
        <dbReference type="ARBA" id="ARBA00022443"/>
    </source>
</evidence>
<evidence type="ECO:0000313" key="5">
    <source>
        <dbReference type="EMBL" id="KAI6661251.1"/>
    </source>
</evidence>
<dbReference type="InterPro" id="IPR001452">
    <property type="entry name" value="SH3_domain"/>
</dbReference>
<evidence type="ECO:0000313" key="6">
    <source>
        <dbReference type="Proteomes" id="UP001165289"/>
    </source>
</evidence>
<proteinExistence type="predicted"/>
<dbReference type="InterPro" id="IPR036028">
    <property type="entry name" value="SH3-like_dom_sf"/>
</dbReference>
<sequence length="321" mass="36316">MSLFSFLCSSNTSGDLTRKPRRRAKHSLDSDLESIISPIISPITAPLISAPIPYKYCPGEPVANSIRESNTVTDARCRSWSWQEQSRGKDKHTIDKGFSKSLHSQRNNEFSESYQEAKKALLSSTPDNPASLRMTVVKDFQATGPDNISVRRGQRVRVLYKLGDWLWAELKGGEGGYIPYSHCRLSKKHYCTPIHVPDKNEAIVSQRQSSTRFAFTQSLTEERRYHGRQTGSFLTRTSSPKRSIDQSISLPRNGIVPPELFKVRDHKTLLGAKLKEYTITPDNTQIPLIVGPEYSKQEIKRRPSLFSGYKHTHHATGRKST</sequence>
<comment type="caution">
    <text evidence="5">The sequence shown here is derived from an EMBL/GenBank/DDBJ whole genome shotgun (WGS) entry which is preliminary data.</text>
</comment>
<evidence type="ECO:0000259" key="4">
    <source>
        <dbReference type="PROSITE" id="PS50002"/>
    </source>
</evidence>
<dbReference type="AlphaFoldDB" id="A0AAV7KIJ1"/>
<name>A0AAV7KIJ1_9METZ</name>
<dbReference type="Pfam" id="PF07653">
    <property type="entry name" value="SH3_2"/>
    <property type="match status" value="1"/>
</dbReference>
<feature type="region of interest" description="Disordered" evidence="3">
    <location>
        <begin position="91"/>
        <end position="110"/>
    </location>
</feature>
<dbReference type="EMBL" id="JAKMXF010000018">
    <property type="protein sequence ID" value="KAI6661251.1"/>
    <property type="molecule type" value="Genomic_DNA"/>
</dbReference>
<organism evidence="5 6">
    <name type="scientific">Oopsacas minuta</name>
    <dbReference type="NCBI Taxonomy" id="111878"/>
    <lineage>
        <taxon>Eukaryota</taxon>
        <taxon>Metazoa</taxon>
        <taxon>Porifera</taxon>
        <taxon>Hexactinellida</taxon>
        <taxon>Hexasterophora</taxon>
        <taxon>Lyssacinosida</taxon>
        <taxon>Leucopsacidae</taxon>
        <taxon>Oopsacas</taxon>
    </lineage>
</organism>
<keyword evidence="6" id="KW-1185">Reference proteome</keyword>
<feature type="compositionally biased region" description="Polar residues" evidence="3">
    <location>
        <begin position="101"/>
        <end position="110"/>
    </location>
</feature>
<dbReference type="CDD" id="cd00174">
    <property type="entry name" value="SH3"/>
    <property type="match status" value="1"/>
</dbReference>
<dbReference type="PROSITE" id="PS50002">
    <property type="entry name" value="SH3"/>
    <property type="match status" value="1"/>
</dbReference>
<dbReference type="SUPFAM" id="SSF50044">
    <property type="entry name" value="SH3-domain"/>
    <property type="match status" value="1"/>
</dbReference>
<feature type="domain" description="SH3" evidence="4">
    <location>
        <begin position="129"/>
        <end position="188"/>
    </location>
</feature>
<dbReference type="Gene3D" id="2.30.30.40">
    <property type="entry name" value="SH3 Domains"/>
    <property type="match status" value="1"/>
</dbReference>
<accession>A0AAV7KIJ1</accession>